<dbReference type="PRINTS" id="PR00469">
    <property type="entry name" value="PNDRDTASEII"/>
</dbReference>
<evidence type="ECO:0000313" key="4">
    <source>
        <dbReference type="Proteomes" id="UP001156691"/>
    </source>
</evidence>
<feature type="region of interest" description="Disordered" evidence="2">
    <location>
        <begin position="1"/>
        <end position="50"/>
    </location>
</feature>
<organism evidence="3 4">
    <name type="scientific">Devosia nitrariae</name>
    <dbReference type="NCBI Taxonomy" id="2071872"/>
    <lineage>
        <taxon>Bacteria</taxon>
        <taxon>Pseudomonadati</taxon>
        <taxon>Pseudomonadota</taxon>
        <taxon>Alphaproteobacteria</taxon>
        <taxon>Hyphomicrobiales</taxon>
        <taxon>Devosiaceae</taxon>
        <taxon>Devosia</taxon>
    </lineage>
</organism>
<proteinExistence type="predicted"/>
<dbReference type="Pfam" id="PF13738">
    <property type="entry name" value="Pyr_redox_3"/>
    <property type="match status" value="1"/>
</dbReference>
<comment type="caution">
    <text evidence="3">The sequence shown here is derived from an EMBL/GenBank/DDBJ whole genome shotgun (WGS) entry which is preliminary data.</text>
</comment>
<accession>A0ABQ5W1U9</accession>
<evidence type="ECO:0000256" key="1">
    <source>
        <dbReference type="ARBA" id="ARBA00023002"/>
    </source>
</evidence>
<keyword evidence="4" id="KW-1185">Reference proteome</keyword>
<gene>
    <name evidence="3" type="primary">noxC</name>
    <name evidence="3" type="ORF">GCM10010862_12420</name>
</gene>
<dbReference type="Proteomes" id="UP001156691">
    <property type="component" value="Unassembled WGS sequence"/>
</dbReference>
<dbReference type="EMBL" id="BSNS01000007">
    <property type="protein sequence ID" value="GLQ53983.1"/>
    <property type="molecule type" value="Genomic_DNA"/>
</dbReference>
<dbReference type="PANTHER" id="PTHR43539:SF78">
    <property type="entry name" value="FLAVIN-CONTAINING MONOOXYGENASE"/>
    <property type="match status" value="1"/>
</dbReference>
<sequence>MASTRMTTSADDRARSGHHPADLVETGNLLRTQPGAFPAASSQTSGKAEPEHHDVVVIGAGQAGLSVGYHLKHRGVDHVILDGASRLGDVWRHRWDSLRLFTPAKFDGLDGYRFPAHGDVFPTKDEMADYLESYAEKFGLPVRLNARVEKLSKANGRFRVETTDGVYQADQVVVAAAGYQKPRVPELAQDIGANVLQMHSRDYRNPAQLPDGPVLLIGAGNSGAEIAMDLARTHKVYLSGRAVGHIPFNPTGLPARVVMVRLVIRGLFHHLLTMRTPMGRKFRTKMHGHGMPLIRTRPGQLERAGVRRIGKITAITDDKAVAEGGAEVTFSSVIWCTGYHSGFDWIDLPVLDEHGTPRHRFGKATDVDGLYFAGLHFQYAVSSTLVSGVGRDARRVAGWIAAAKPKEERP</sequence>
<dbReference type="PANTHER" id="PTHR43539">
    <property type="entry name" value="FLAVIN-BINDING MONOOXYGENASE-LIKE PROTEIN (AFU_ORTHOLOGUE AFUA_4G09220)"/>
    <property type="match status" value="1"/>
</dbReference>
<feature type="compositionally biased region" description="Basic and acidic residues" evidence="2">
    <location>
        <begin position="10"/>
        <end position="22"/>
    </location>
</feature>
<dbReference type="PRINTS" id="PR00368">
    <property type="entry name" value="FADPNR"/>
</dbReference>
<name>A0ABQ5W1U9_9HYPH</name>
<dbReference type="SUPFAM" id="SSF51905">
    <property type="entry name" value="FAD/NAD(P)-binding domain"/>
    <property type="match status" value="2"/>
</dbReference>
<dbReference type="InterPro" id="IPR050982">
    <property type="entry name" value="Auxin_biosynth/cation_transpt"/>
</dbReference>
<dbReference type="RefSeq" id="WP_284339431.1">
    <property type="nucleotide sequence ID" value="NZ_BSNS01000007.1"/>
</dbReference>
<evidence type="ECO:0000313" key="3">
    <source>
        <dbReference type="EMBL" id="GLQ53983.1"/>
    </source>
</evidence>
<keyword evidence="1" id="KW-0560">Oxidoreductase</keyword>
<dbReference type="Gene3D" id="3.50.50.60">
    <property type="entry name" value="FAD/NAD(P)-binding domain"/>
    <property type="match status" value="1"/>
</dbReference>
<dbReference type="InterPro" id="IPR036188">
    <property type="entry name" value="FAD/NAD-bd_sf"/>
</dbReference>
<protein>
    <submittedName>
        <fullName evidence="3">Oxidoreductase</fullName>
    </submittedName>
</protein>
<evidence type="ECO:0000256" key="2">
    <source>
        <dbReference type="SAM" id="MobiDB-lite"/>
    </source>
</evidence>
<reference evidence="4" key="1">
    <citation type="journal article" date="2019" name="Int. J. Syst. Evol. Microbiol.">
        <title>The Global Catalogue of Microorganisms (GCM) 10K type strain sequencing project: providing services to taxonomists for standard genome sequencing and annotation.</title>
        <authorList>
            <consortium name="The Broad Institute Genomics Platform"/>
            <consortium name="The Broad Institute Genome Sequencing Center for Infectious Disease"/>
            <person name="Wu L."/>
            <person name="Ma J."/>
        </authorList>
    </citation>
    <scope>NUCLEOTIDE SEQUENCE [LARGE SCALE GENOMIC DNA]</scope>
    <source>
        <strain evidence="4">NBRC 112416</strain>
    </source>
</reference>